<dbReference type="AlphaFoldDB" id="A0A563EMS8"/>
<accession>A0A563EMS8</accession>
<protein>
    <submittedName>
        <fullName evidence="2">Uncharacterized protein</fullName>
    </submittedName>
</protein>
<reference evidence="2 3" key="1">
    <citation type="submission" date="2019-07" db="EMBL/GenBank/DDBJ databases">
        <title>Lentzea xizangensis sp. nov., isolated from Qinghai-Tibetan Plateau Soils.</title>
        <authorList>
            <person name="Huang J."/>
        </authorList>
    </citation>
    <scope>NUCLEOTIDE SEQUENCE [LARGE SCALE GENOMIC DNA]</scope>
    <source>
        <strain evidence="2 3">FXJ1.1311</strain>
    </source>
</reference>
<dbReference type="OrthoDB" id="3682611at2"/>
<dbReference type="Proteomes" id="UP000316639">
    <property type="component" value="Unassembled WGS sequence"/>
</dbReference>
<feature type="chain" id="PRO_5021963257" evidence="1">
    <location>
        <begin position="24"/>
        <end position="205"/>
    </location>
</feature>
<gene>
    <name evidence="2" type="ORF">FKR81_28215</name>
</gene>
<sequence>MRPSTLVLVVMAMCLGPAPTAGAATTYTYSYENDYEGWVAKTDQDTGVPECRPHDSSVTRSARRARDGVHSVDFGTHGRSDCGLLWIEREFDVGTAAPVEVDLSFWVWSDDKGDIGTGGVNHVNASVRASCVTDPGRGTKGGWDGFADLGSLGHRDGPGWFLYRHKAKLTPSPSGRICVGQAVMIASTYSFIKHYHLDQTTITIS</sequence>
<keyword evidence="3" id="KW-1185">Reference proteome</keyword>
<keyword evidence="1" id="KW-0732">Signal</keyword>
<name>A0A563EMS8_9PSEU</name>
<proteinExistence type="predicted"/>
<organism evidence="2 3">
    <name type="scientific">Lentzea tibetensis</name>
    <dbReference type="NCBI Taxonomy" id="2591470"/>
    <lineage>
        <taxon>Bacteria</taxon>
        <taxon>Bacillati</taxon>
        <taxon>Actinomycetota</taxon>
        <taxon>Actinomycetes</taxon>
        <taxon>Pseudonocardiales</taxon>
        <taxon>Pseudonocardiaceae</taxon>
        <taxon>Lentzea</taxon>
    </lineage>
</organism>
<dbReference type="RefSeq" id="WP_146356233.1">
    <property type="nucleotide sequence ID" value="NZ_VOBR01000020.1"/>
</dbReference>
<feature type="signal peptide" evidence="1">
    <location>
        <begin position="1"/>
        <end position="23"/>
    </location>
</feature>
<evidence type="ECO:0000256" key="1">
    <source>
        <dbReference type="SAM" id="SignalP"/>
    </source>
</evidence>
<evidence type="ECO:0000313" key="2">
    <source>
        <dbReference type="EMBL" id="TWP48477.1"/>
    </source>
</evidence>
<comment type="caution">
    <text evidence="2">The sequence shown here is derived from an EMBL/GenBank/DDBJ whole genome shotgun (WGS) entry which is preliminary data.</text>
</comment>
<evidence type="ECO:0000313" key="3">
    <source>
        <dbReference type="Proteomes" id="UP000316639"/>
    </source>
</evidence>
<dbReference type="EMBL" id="VOBR01000020">
    <property type="protein sequence ID" value="TWP48477.1"/>
    <property type="molecule type" value="Genomic_DNA"/>
</dbReference>